<dbReference type="SUPFAM" id="SSF55608">
    <property type="entry name" value="Homing endonucleases"/>
    <property type="match status" value="1"/>
</dbReference>
<accession>A0A432ZXU3</accession>
<evidence type="ECO:0000313" key="3">
    <source>
        <dbReference type="Proteomes" id="UP000268093"/>
    </source>
</evidence>
<dbReference type="OrthoDB" id="2888667at2759"/>
<feature type="domain" description="Homing endonuclease LAGLIDADG" evidence="1">
    <location>
        <begin position="9"/>
        <end position="82"/>
    </location>
</feature>
<dbReference type="InterPro" id="IPR004860">
    <property type="entry name" value="LAGLIDADG_dom"/>
</dbReference>
<organism evidence="2 3">
    <name type="scientific">Jimgerdemannia flammicorona</name>
    <dbReference type="NCBI Taxonomy" id="994334"/>
    <lineage>
        <taxon>Eukaryota</taxon>
        <taxon>Fungi</taxon>
        <taxon>Fungi incertae sedis</taxon>
        <taxon>Mucoromycota</taxon>
        <taxon>Mucoromycotina</taxon>
        <taxon>Endogonomycetes</taxon>
        <taxon>Endogonales</taxon>
        <taxon>Endogonaceae</taxon>
        <taxon>Jimgerdemannia</taxon>
    </lineage>
</organism>
<dbReference type="GO" id="GO:0004519">
    <property type="term" value="F:endonuclease activity"/>
    <property type="evidence" value="ECO:0007669"/>
    <property type="project" value="UniProtKB-KW"/>
</dbReference>
<dbReference type="Proteomes" id="UP000268093">
    <property type="component" value="Unassembled WGS sequence"/>
</dbReference>
<feature type="non-terminal residue" evidence="2">
    <location>
        <position position="83"/>
    </location>
</feature>
<sequence length="83" mass="9328">MRHGTQTFGLELYTRSLACFTELFDLFYVIGVKVVPEMIYDLLTPVALAHWIMCDGSARPSGLVLCTDSFTIQEVVLLMNVLI</sequence>
<dbReference type="InterPro" id="IPR027434">
    <property type="entry name" value="Homing_endonucl"/>
</dbReference>
<dbReference type="Gene3D" id="3.10.28.10">
    <property type="entry name" value="Homing endonucleases"/>
    <property type="match status" value="1"/>
</dbReference>
<keyword evidence="3" id="KW-1185">Reference proteome</keyword>
<name>A0A432ZXU3_9FUNG</name>
<keyword evidence="2" id="KW-0255">Endonuclease</keyword>
<keyword evidence="2" id="KW-0540">Nuclease</keyword>
<keyword evidence="2" id="KW-0378">Hydrolase</keyword>
<comment type="caution">
    <text evidence="2">The sequence shown here is derived from an EMBL/GenBank/DDBJ whole genome shotgun (WGS) entry which is preliminary data.</text>
</comment>
<dbReference type="AlphaFoldDB" id="A0A432ZXU3"/>
<evidence type="ECO:0000313" key="2">
    <source>
        <dbReference type="EMBL" id="RUO95304.1"/>
    </source>
</evidence>
<reference evidence="2 3" key="1">
    <citation type="journal article" date="2018" name="New Phytol.">
        <title>Phylogenomics of Endogonaceae and evolution of mycorrhizas within Mucoromycota.</title>
        <authorList>
            <person name="Chang Y."/>
            <person name="Desiro A."/>
            <person name="Na H."/>
            <person name="Sandor L."/>
            <person name="Lipzen A."/>
            <person name="Clum A."/>
            <person name="Barry K."/>
            <person name="Grigoriev I.V."/>
            <person name="Martin F.M."/>
            <person name="Stajich J.E."/>
            <person name="Smith M.E."/>
            <person name="Bonito G."/>
            <person name="Spatafora J.W."/>
        </authorList>
    </citation>
    <scope>NUCLEOTIDE SEQUENCE [LARGE SCALE GENOMIC DNA]</scope>
    <source>
        <strain evidence="2 3">GMNB39</strain>
    </source>
</reference>
<evidence type="ECO:0000259" key="1">
    <source>
        <dbReference type="Pfam" id="PF03161"/>
    </source>
</evidence>
<protein>
    <submittedName>
        <fullName evidence="2">Homing endonuclease</fullName>
    </submittedName>
</protein>
<dbReference type="EMBL" id="RBNI01033498">
    <property type="protein sequence ID" value="RUO95304.1"/>
    <property type="molecule type" value="Genomic_DNA"/>
</dbReference>
<gene>
    <name evidence="2" type="ORF">BC936DRAFT_144564</name>
</gene>
<proteinExistence type="predicted"/>
<dbReference type="Pfam" id="PF03161">
    <property type="entry name" value="LAGLIDADG_2"/>
    <property type="match status" value="1"/>
</dbReference>